<dbReference type="GO" id="GO:0005829">
    <property type="term" value="C:cytosol"/>
    <property type="evidence" value="ECO:0007669"/>
    <property type="project" value="InterPro"/>
</dbReference>
<comment type="subunit">
    <text evidence="9">Homotetramer.</text>
</comment>
<evidence type="ECO:0000256" key="2">
    <source>
        <dbReference type="ARBA" id="ARBA00002280"/>
    </source>
</evidence>
<dbReference type="Gene3D" id="3.40.630.20">
    <property type="entry name" value="Peptidase C15, pyroglutamyl peptidase I-like"/>
    <property type="match status" value="1"/>
</dbReference>
<dbReference type="InterPro" id="IPR036440">
    <property type="entry name" value="Peptidase_C15-like_sf"/>
</dbReference>
<dbReference type="Proteomes" id="UP000070352">
    <property type="component" value="Unassembled WGS sequence"/>
</dbReference>
<evidence type="ECO:0000256" key="7">
    <source>
        <dbReference type="ARBA" id="ARBA00022801"/>
    </source>
</evidence>
<dbReference type="PANTHER" id="PTHR23402:SF1">
    <property type="entry name" value="PYROGLUTAMYL-PEPTIDASE I"/>
    <property type="match status" value="1"/>
</dbReference>
<dbReference type="OrthoDB" id="9779738at2"/>
<keyword evidence="7 9" id="KW-0378">Hydrolase</keyword>
<dbReference type="GO" id="GO:0006508">
    <property type="term" value="P:proteolysis"/>
    <property type="evidence" value="ECO:0007669"/>
    <property type="project" value="UniProtKB-KW"/>
</dbReference>
<gene>
    <name evidence="9" type="primary">pcp</name>
    <name evidence="11" type="ORF">U473_05820</name>
</gene>
<dbReference type="PIRSF" id="PIRSF015592">
    <property type="entry name" value="Prld-crbxl_pptds"/>
    <property type="match status" value="1"/>
</dbReference>
<dbReference type="CDD" id="cd00501">
    <property type="entry name" value="Peptidase_C15"/>
    <property type="match status" value="1"/>
</dbReference>
<comment type="caution">
    <text evidence="11">The sequence shown here is derived from an EMBL/GenBank/DDBJ whole genome shotgun (WGS) entry which is preliminary data.</text>
</comment>
<comment type="subcellular location">
    <subcellularLocation>
        <location evidence="3 9">Cytoplasm</location>
    </subcellularLocation>
</comment>
<comment type="catalytic activity">
    <reaction evidence="1 9 10">
        <text>Release of an N-terminal pyroglutamyl group from a polypeptide, the second amino acid generally not being Pro.</text>
        <dbReference type="EC" id="3.4.19.3"/>
    </reaction>
</comment>
<feature type="active site" evidence="9">
    <location>
        <position position="166"/>
    </location>
</feature>
<dbReference type="PANTHER" id="PTHR23402">
    <property type="entry name" value="PROTEASE FAMILY C15 PYROGLUTAMYL-PEPTIDASE I-RELATED"/>
    <property type="match status" value="1"/>
</dbReference>
<evidence type="ECO:0000256" key="4">
    <source>
        <dbReference type="ARBA" id="ARBA00006641"/>
    </source>
</evidence>
<evidence type="ECO:0000313" key="11">
    <source>
        <dbReference type="EMBL" id="KXG43583.1"/>
    </source>
</evidence>
<dbReference type="PRINTS" id="PR00706">
    <property type="entry name" value="PYROGLUPTASE"/>
</dbReference>
<dbReference type="HAMAP" id="MF_00417">
    <property type="entry name" value="Pyrrolid_peptidase"/>
    <property type="match status" value="1"/>
</dbReference>
<feature type="active site" evidence="9">
    <location>
        <position position="142"/>
    </location>
</feature>
<dbReference type="InterPro" id="IPR029762">
    <property type="entry name" value="PGP-I_bact-type"/>
</dbReference>
<comment type="similarity">
    <text evidence="4 9">Belongs to the peptidase C15 family.</text>
</comment>
<dbReference type="InterPro" id="IPR016125">
    <property type="entry name" value="Peptidase_C15-like"/>
</dbReference>
<dbReference type="InterPro" id="IPR000816">
    <property type="entry name" value="Peptidase_C15"/>
</dbReference>
<dbReference type="NCBIfam" id="NF009676">
    <property type="entry name" value="PRK13197.1"/>
    <property type="match status" value="1"/>
</dbReference>
<dbReference type="STRING" id="1413211.U473_05820"/>
<dbReference type="Pfam" id="PF01470">
    <property type="entry name" value="Peptidase_C15"/>
    <property type="match status" value="1"/>
</dbReference>
<evidence type="ECO:0000256" key="1">
    <source>
        <dbReference type="ARBA" id="ARBA00001770"/>
    </source>
</evidence>
<evidence type="ECO:0000256" key="8">
    <source>
        <dbReference type="ARBA" id="ARBA00022807"/>
    </source>
</evidence>
<reference evidence="11 12" key="1">
    <citation type="submission" date="2016-02" db="EMBL/GenBank/DDBJ databases">
        <title>Draft Genome for Tepidibacillus decaturensis nov. sp. Strain Z9, an Anaerobic, Moderately Thermophilic and Heterotrophic Bacterium from Deep Subsurface of the Illinois Basin, USA.</title>
        <authorList>
            <person name="Dong Y."/>
            <person name="Chang J.Y."/>
            <person name="Sanford R."/>
            <person name="Fouke B.W."/>
        </authorList>
    </citation>
    <scope>NUCLEOTIDE SEQUENCE [LARGE SCALE GENOMIC DNA]</scope>
    <source>
        <strain evidence="11 12">Z9</strain>
    </source>
</reference>
<keyword evidence="12" id="KW-1185">Reference proteome</keyword>
<evidence type="ECO:0000256" key="9">
    <source>
        <dbReference type="HAMAP-Rule" id="MF_00417"/>
    </source>
</evidence>
<dbReference type="RefSeq" id="WP_068724265.1">
    <property type="nucleotide sequence ID" value="NZ_LSKU01000001.1"/>
</dbReference>
<accession>A0A135L3Y8</accession>
<evidence type="ECO:0000256" key="6">
    <source>
        <dbReference type="ARBA" id="ARBA00022670"/>
    </source>
</evidence>
<dbReference type="EC" id="3.4.19.3" evidence="9"/>
<dbReference type="NCBIfam" id="TIGR00504">
    <property type="entry name" value="pyro_pdase"/>
    <property type="match status" value="1"/>
</dbReference>
<evidence type="ECO:0000256" key="5">
    <source>
        <dbReference type="ARBA" id="ARBA00022490"/>
    </source>
</evidence>
<dbReference type="AlphaFoldDB" id="A0A135L3Y8"/>
<evidence type="ECO:0000256" key="3">
    <source>
        <dbReference type="ARBA" id="ARBA00004496"/>
    </source>
</evidence>
<protein>
    <recommendedName>
        <fullName evidence="9">Pyrrolidone-carboxylate peptidase</fullName>
        <ecNumber evidence="9">3.4.19.3</ecNumber>
    </recommendedName>
    <alternativeName>
        <fullName evidence="9">5-oxoprolyl-peptidase</fullName>
    </alternativeName>
    <alternativeName>
        <fullName evidence="9">Pyroglutamyl-peptidase I</fullName>
        <shortName evidence="9">PGP-I</shortName>
        <shortName evidence="9">Pyrase</shortName>
    </alternativeName>
</protein>
<keyword evidence="6 9" id="KW-0645">Protease</keyword>
<dbReference type="PROSITE" id="PS01333">
    <property type="entry name" value="PYRASE_GLU"/>
    <property type="match status" value="1"/>
</dbReference>
<evidence type="ECO:0000256" key="10">
    <source>
        <dbReference type="PROSITE-ProRule" id="PRU10076"/>
    </source>
</evidence>
<evidence type="ECO:0000313" key="12">
    <source>
        <dbReference type="Proteomes" id="UP000070352"/>
    </source>
</evidence>
<proteinExistence type="inferred from homology"/>
<name>A0A135L3Y8_9BACI</name>
<keyword evidence="5 9" id="KW-0963">Cytoplasm</keyword>
<sequence>MKKLLLTGFEPFLDNPINPTEEIVKELKGKEINQYLVIGQVLPVDFAEAAKVLFRVFDEERPDVVISLGLAAGRNRITPERIAINCNDGAADNKGVIMQDQPIEQEGPAAYFSTLPIRRIVDMLVAEGYPAEISNSAGTYLCNHVMYSMLHKIAKEGLSTRSGFVHVPASHDLALKNRSLPSWHHHDLVKAIELIINVL</sequence>
<keyword evidence="8 9" id="KW-0788">Thiol protease</keyword>
<dbReference type="InterPro" id="IPR033693">
    <property type="entry name" value="PGPEP1_Glu_AS"/>
</dbReference>
<dbReference type="SUPFAM" id="SSF53182">
    <property type="entry name" value="Pyrrolidone carboxyl peptidase (pyroglutamate aminopeptidase)"/>
    <property type="match status" value="1"/>
</dbReference>
<dbReference type="EMBL" id="LSKU01000001">
    <property type="protein sequence ID" value="KXG43583.1"/>
    <property type="molecule type" value="Genomic_DNA"/>
</dbReference>
<dbReference type="GO" id="GO:0016920">
    <property type="term" value="F:pyroglutamyl-peptidase activity"/>
    <property type="evidence" value="ECO:0007669"/>
    <property type="project" value="UniProtKB-UniRule"/>
</dbReference>
<comment type="function">
    <text evidence="2 9">Removes 5-oxoproline from various penultimate amino acid residues except L-proline.</text>
</comment>
<organism evidence="11 12">
    <name type="scientific">Tepidibacillus decaturensis</name>
    <dbReference type="NCBI Taxonomy" id="1413211"/>
    <lineage>
        <taxon>Bacteria</taxon>
        <taxon>Bacillati</taxon>
        <taxon>Bacillota</taxon>
        <taxon>Bacilli</taxon>
        <taxon>Bacillales</taxon>
        <taxon>Bacillaceae</taxon>
        <taxon>Tepidibacillus</taxon>
    </lineage>
</organism>
<feature type="active site" evidence="9 10">
    <location>
        <position position="80"/>
    </location>
</feature>